<organism evidence="1 2">
    <name type="scientific">Panagrolaimus sp. PS1159</name>
    <dbReference type="NCBI Taxonomy" id="55785"/>
    <lineage>
        <taxon>Eukaryota</taxon>
        <taxon>Metazoa</taxon>
        <taxon>Ecdysozoa</taxon>
        <taxon>Nematoda</taxon>
        <taxon>Chromadorea</taxon>
        <taxon>Rhabditida</taxon>
        <taxon>Tylenchina</taxon>
        <taxon>Panagrolaimomorpha</taxon>
        <taxon>Panagrolaimoidea</taxon>
        <taxon>Panagrolaimidae</taxon>
        <taxon>Panagrolaimus</taxon>
    </lineage>
</organism>
<dbReference type="WBParaSite" id="PS1159_v2.g22529.t1">
    <property type="protein sequence ID" value="PS1159_v2.g22529.t1"/>
    <property type="gene ID" value="PS1159_v2.g22529"/>
</dbReference>
<protein>
    <submittedName>
        <fullName evidence="2">Methyltransferase domain-containing protein</fullName>
    </submittedName>
</protein>
<sequence length="379" mass="43181">MYEIFFEKWPNLCRIKEDELLKLPYDIEIHEKCDSKLANFFEKTQKLSILKPFPTVLNNVEIPKHLFLKMKNKKEYEIKQLLSVFLKECEKIGVKTVIDIGCGKGNFIKILQYFGMKCIGIEANSEFCKAAKEANPDAMIFNEFVTVNSIPKIRDIIDVHGPAALISLHGCGNLQKVLLHIKVSITTNKLPLLFTLGCCYHKRTNSSGTNEWAISETIKTKLKDASINLPTSALRLGCDRGLLHWTKQSPEQFEAHKNAVFNRAVIETIFPEETSIQRNTNRNLKGDLISTICDKHNILITEREAKEEELRKAFEKYSNFKNGIQPFSMLQSGIQASMETLILLDSAYFLKENNQPASFQSLFDVLQSPRNICLISLSA</sequence>
<name>A0AC35FZA3_9BILA</name>
<evidence type="ECO:0000313" key="1">
    <source>
        <dbReference type="Proteomes" id="UP000887580"/>
    </source>
</evidence>
<proteinExistence type="predicted"/>
<reference evidence="2" key="1">
    <citation type="submission" date="2022-11" db="UniProtKB">
        <authorList>
            <consortium name="WormBaseParasite"/>
        </authorList>
    </citation>
    <scope>IDENTIFICATION</scope>
</reference>
<accession>A0AC35FZA3</accession>
<dbReference type="Proteomes" id="UP000887580">
    <property type="component" value="Unplaced"/>
</dbReference>
<evidence type="ECO:0000313" key="2">
    <source>
        <dbReference type="WBParaSite" id="PS1159_v2.g22529.t1"/>
    </source>
</evidence>